<dbReference type="SMART" id="SM00360">
    <property type="entry name" value="RRM"/>
    <property type="match status" value="1"/>
</dbReference>
<accession>A0A1D2VLW0</accession>
<dbReference type="SUPFAM" id="SSF54928">
    <property type="entry name" value="RNA-binding domain, RBD"/>
    <property type="match status" value="1"/>
</dbReference>
<dbReference type="Gene3D" id="3.30.70.330">
    <property type="match status" value="1"/>
</dbReference>
<reference evidence="8" key="1">
    <citation type="submission" date="2016-05" db="EMBL/GenBank/DDBJ databases">
        <title>Comparative genomics of biotechnologically important yeasts.</title>
        <authorList>
            <consortium name="DOE Joint Genome Institute"/>
            <person name="Riley R."/>
            <person name="Haridas S."/>
            <person name="Wolfe K.H."/>
            <person name="Lopes M.R."/>
            <person name="Hittinger C.T."/>
            <person name="Goker M."/>
            <person name="Salamov A."/>
            <person name="Wisecaver J."/>
            <person name="Long T.M."/>
            <person name="Aerts A.L."/>
            <person name="Barry K."/>
            <person name="Choi C."/>
            <person name="Clum A."/>
            <person name="Coughlan A.Y."/>
            <person name="Deshpande S."/>
            <person name="Douglass A.P."/>
            <person name="Hanson S.J."/>
            <person name="Klenk H.-P."/>
            <person name="Labutti K."/>
            <person name="Lapidus A."/>
            <person name="Lindquist E."/>
            <person name="Lipzen A."/>
            <person name="Meier-Kolthoff J.P."/>
            <person name="Ohm R.A."/>
            <person name="Otillar R.P."/>
            <person name="Pangilinan J."/>
            <person name="Peng Y."/>
            <person name="Rokas A."/>
            <person name="Rosa C.A."/>
            <person name="Scheuner C."/>
            <person name="Sibirny A.A."/>
            <person name="Slot J.C."/>
            <person name="Stielow J.B."/>
            <person name="Sun H."/>
            <person name="Kurtzman C.P."/>
            <person name="Blackwell M."/>
            <person name="Grigoriev I.V."/>
            <person name="Jeffries T.W."/>
        </authorList>
    </citation>
    <scope>NUCLEOTIDE SEQUENCE [LARGE SCALE GENOMIC DNA]</scope>
    <source>
        <strain evidence="8">DSM 1968</strain>
    </source>
</reference>
<evidence type="ECO:0000313" key="7">
    <source>
        <dbReference type="EMBL" id="ODV62596.1"/>
    </source>
</evidence>
<dbReference type="Pfam" id="PF00076">
    <property type="entry name" value="RRM_1"/>
    <property type="match status" value="1"/>
</dbReference>
<dbReference type="InterPro" id="IPR012677">
    <property type="entry name" value="Nucleotide-bd_a/b_plait_sf"/>
</dbReference>
<evidence type="ECO:0000256" key="3">
    <source>
        <dbReference type="ARBA" id="ARBA00023242"/>
    </source>
</evidence>
<evidence type="ECO:0000259" key="6">
    <source>
        <dbReference type="PROSITE" id="PS50102"/>
    </source>
</evidence>
<dbReference type="GO" id="GO:0005730">
    <property type="term" value="C:nucleolus"/>
    <property type="evidence" value="ECO:0007669"/>
    <property type="project" value="UniProtKB-SubCell"/>
</dbReference>
<protein>
    <submittedName>
        <fullName evidence="7">RNA-binding domain-containing protein</fullName>
    </submittedName>
</protein>
<keyword evidence="3" id="KW-0539">Nucleus</keyword>
<dbReference type="STRING" id="1344418.A0A1D2VLW0"/>
<dbReference type="Proteomes" id="UP000095038">
    <property type="component" value="Unassembled WGS sequence"/>
</dbReference>
<dbReference type="GeneID" id="30964009"/>
<comment type="subcellular location">
    <subcellularLocation>
        <location evidence="1">Nucleus</location>
        <location evidence="1">Nucleolus</location>
    </subcellularLocation>
</comment>
<dbReference type="InterPro" id="IPR000504">
    <property type="entry name" value="RRM_dom"/>
</dbReference>
<dbReference type="PROSITE" id="PS50102">
    <property type="entry name" value="RRM"/>
    <property type="match status" value="1"/>
</dbReference>
<name>A0A1D2VLW0_9ASCO</name>
<sequence length="310" mass="36060">MGKAARKVINKGSSQRKNPVKKIENQKKIEKKIGKQIEKERKSESEDEIVQNKDELKFSKSHSESESSDDSDYQIKDSEGSDDDEDNSFGGFSDSDSDSDSDLEVKDEKSKKPTKLDLEEAEGQKKHKVEKQKITSTNKSKDDKTKSKSKKGVIYIGRLPHGFYEKELLKYFSQFGDITKLRVSRNKKTGKSKHYGFIEFEDLEVAKIAAETMNNYLVFNHILKCNLINDELLKSFKIHSVDELFKGSDKKFEVVPWRSIYNNKSEKKRKLNQWNKLKREQLKRLDKKQEKLDQLGFEYNIKELLNIESV</sequence>
<dbReference type="AlphaFoldDB" id="A0A1D2VLW0"/>
<dbReference type="EMBL" id="KV454477">
    <property type="protein sequence ID" value="ODV62596.1"/>
    <property type="molecule type" value="Genomic_DNA"/>
</dbReference>
<feature type="compositionally biased region" description="Basic and acidic residues" evidence="5">
    <location>
        <begin position="103"/>
        <end position="124"/>
    </location>
</feature>
<feature type="compositionally biased region" description="Basic and acidic residues" evidence="5">
    <location>
        <begin position="21"/>
        <end position="65"/>
    </location>
</feature>
<gene>
    <name evidence="7" type="ORF">ASCRUDRAFT_32590</name>
</gene>
<dbReference type="RefSeq" id="XP_020048903.1">
    <property type="nucleotide sequence ID" value="XM_020190373.1"/>
</dbReference>
<evidence type="ECO:0000313" key="8">
    <source>
        <dbReference type="Proteomes" id="UP000095038"/>
    </source>
</evidence>
<dbReference type="GO" id="GO:0003723">
    <property type="term" value="F:RNA binding"/>
    <property type="evidence" value="ECO:0007669"/>
    <property type="project" value="UniProtKB-UniRule"/>
</dbReference>
<organism evidence="7 8">
    <name type="scientific">Ascoidea rubescens DSM 1968</name>
    <dbReference type="NCBI Taxonomy" id="1344418"/>
    <lineage>
        <taxon>Eukaryota</taxon>
        <taxon>Fungi</taxon>
        <taxon>Dikarya</taxon>
        <taxon>Ascomycota</taxon>
        <taxon>Saccharomycotina</taxon>
        <taxon>Saccharomycetes</taxon>
        <taxon>Ascoideaceae</taxon>
        <taxon>Ascoidea</taxon>
    </lineage>
</organism>
<dbReference type="CDD" id="cd12307">
    <property type="entry name" value="RRM_NIFK_like"/>
    <property type="match status" value="1"/>
</dbReference>
<keyword evidence="8" id="KW-1185">Reference proteome</keyword>
<keyword evidence="2 4" id="KW-0694">RNA-binding</keyword>
<evidence type="ECO:0000256" key="5">
    <source>
        <dbReference type="SAM" id="MobiDB-lite"/>
    </source>
</evidence>
<feature type="region of interest" description="Disordered" evidence="5">
    <location>
        <begin position="1"/>
        <end position="146"/>
    </location>
</feature>
<proteinExistence type="predicted"/>
<dbReference type="PANTHER" id="PTHR46754">
    <property type="entry name" value="MKI67 FHA DOMAIN-INTERACTING NUCLEOLAR PHOSPHOPROTEIN"/>
    <property type="match status" value="1"/>
</dbReference>
<feature type="domain" description="RRM" evidence="6">
    <location>
        <begin position="152"/>
        <end position="230"/>
    </location>
</feature>
<dbReference type="OrthoDB" id="21467at2759"/>
<evidence type="ECO:0000256" key="2">
    <source>
        <dbReference type="ARBA" id="ARBA00022884"/>
    </source>
</evidence>
<evidence type="ECO:0000256" key="4">
    <source>
        <dbReference type="PROSITE-ProRule" id="PRU00176"/>
    </source>
</evidence>
<dbReference type="InParanoid" id="A0A1D2VLW0"/>
<evidence type="ECO:0000256" key="1">
    <source>
        <dbReference type="ARBA" id="ARBA00004604"/>
    </source>
</evidence>
<dbReference type="InterPro" id="IPR035979">
    <property type="entry name" value="RBD_domain_sf"/>
</dbReference>